<dbReference type="AlphaFoldDB" id="A0AAP1EYL6"/>
<organism evidence="1 2">
    <name type="scientific">Xanthomonas oryzae</name>
    <dbReference type="NCBI Taxonomy" id="347"/>
    <lineage>
        <taxon>Bacteria</taxon>
        <taxon>Pseudomonadati</taxon>
        <taxon>Pseudomonadota</taxon>
        <taxon>Gammaproteobacteria</taxon>
        <taxon>Lysobacterales</taxon>
        <taxon>Lysobacteraceae</taxon>
        <taxon>Xanthomonas</taxon>
    </lineage>
</organism>
<dbReference type="EMBL" id="LHUJ01000198">
    <property type="protein sequence ID" value="KOR44272.1"/>
    <property type="molecule type" value="Genomic_DNA"/>
</dbReference>
<accession>A0AAP1EYL6</accession>
<reference evidence="1 2" key="1">
    <citation type="submission" date="2015-07" db="EMBL/GenBank/DDBJ databases">
        <authorList>
            <consortium name="Consortium for Microbial Forensics and Genomics (microFORGE)"/>
            <person name="Knight B.M."/>
            <person name="Roberts D.P."/>
            <person name="Lin D."/>
            <person name="Hari K."/>
            <person name="Fletcher J."/>
            <person name="Melcher U."/>
            <person name="Blagden T."/>
            <person name="Winegar R.A."/>
        </authorList>
    </citation>
    <scope>NUCLEOTIDE SEQUENCE [LARGE SCALE GENOMIC DNA]</scope>
    <source>
        <strain evidence="1 2">X11-5A</strain>
    </source>
</reference>
<dbReference type="Proteomes" id="UP000036790">
    <property type="component" value="Unassembled WGS sequence"/>
</dbReference>
<evidence type="ECO:0000313" key="1">
    <source>
        <dbReference type="EMBL" id="KOR44272.1"/>
    </source>
</evidence>
<comment type="caution">
    <text evidence="1">The sequence shown here is derived from an EMBL/GenBank/DDBJ whole genome shotgun (WGS) entry which is preliminary data.</text>
</comment>
<gene>
    <name evidence="1" type="ORF">ADT25_10980</name>
</gene>
<reference evidence="1 2" key="2">
    <citation type="submission" date="2015-09" db="EMBL/GenBank/DDBJ databases">
        <title>Draft genome sequence of Xanthomonas oryzae pv. USA str. X11-5A.</title>
        <authorList>
            <person name="Knight B.M."/>
            <person name="Roberts D.P."/>
            <person name="Lin D."/>
            <person name="Hari K."/>
            <person name="Fletcher J."/>
            <person name="Melcher U."/>
            <person name="Blagden T."/>
            <person name="Winegar R.A."/>
        </authorList>
    </citation>
    <scope>NUCLEOTIDE SEQUENCE [LARGE SCALE GENOMIC DNA]</scope>
    <source>
        <strain evidence="1 2">X11-5A</strain>
    </source>
</reference>
<proteinExistence type="predicted"/>
<sequence>MDKRDPAIGVVADQPHVPRDAAAGGGHCQHLAHTQVAKRNGRTLKARGCAEGALQMLFEQPVVRVRGVAAIVVGELVGQQQQANAIDPHMPIAALVHPWHAEQAAGHCDGLGRRPHVLVFT</sequence>
<evidence type="ECO:0000313" key="2">
    <source>
        <dbReference type="Proteomes" id="UP000036790"/>
    </source>
</evidence>
<name>A0AAP1EYL6_9XANT</name>
<protein>
    <submittedName>
        <fullName evidence="1">Uncharacterized protein</fullName>
    </submittedName>
</protein>